<evidence type="ECO:0000313" key="8">
    <source>
        <dbReference type="Proteomes" id="UP000695000"/>
    </source>
</evidence>
<evidence type="ECO:0000259" key="7">
    <source>
        <dbReference type="Pfam" id="PF05199"/>
    </source>
</evidence>
<dbReference type="SUPFAM" id="SSF51905">
    <property type="entry name" value="FAD/NAD(P)-binding domain"/>
    <property type="match status" value="1"/>
</dbReference>
<dbReference type="InterPro" id="IPR007867">
    <property type="entry name" value="GMC_OxRtase_C"/>
</dbReference>
<keyword evidence="5" id="KW-1133">Transmembrane helix</keyword>
<keyword evidence="5" id="KW-0812">Transmembrane</keyword>
<evidence type="ECO:0000313" key="10">
    <source>
        <dbReference type="RefSeq" id="XP_017786909.1"/>
    </source>
</evidence>
<evidence type="ECO:0000256" key="2">
    <source>
        <dbReference type="ARBA" id="ARBA00010790"/>
    </source>
</evidence>
<dbReference type="InterPro" id="IPR000172">
    <property type="entry name" value="GMC_OxRdtase_N"/>
</dbReference>
<evidence type="ECO:0000313" key="9">
    <source>
        <dbReference type="RefSeq" id="XP_017786908.1"/>
    </source>
</evidence>
<proteinExistence type="inferred from homology"/>
<evidence type="ECO:0000256" key="1">
    <source>
        <dbReference type="ARBA" id="ARBA00001974"/>
    </source>
</evidence>
<reference evidence="9 10" key="1">
    <citation type="submission" date="2025-05" db="UniProtKB">
        <authorList>
            <consortium name="RefSeq"/>
        </authorList>
    </citation>
    <scope>IDENTIFICATION</scope>
    <source>
        <tissue evidence="9 10">Whole Larva</tissue>
    </source>
</reference>
<dbReference type="Gene3D" id="3.50.50.60">
    <property type="entry name" value="FAD/NAD(P)-binding domain"/>
    <property type="match status" value="1"/>
</dbReference>
<name>A0ABM1NJA9_NICVS</name>
<gene>
    <name evidence="9 10" type="primary">LOC108569747</name>
</gene>
<keyword evidence="8" id="KW-1185">Reference proteome</keyword>
<dbReference type="PANTHER" id="PTHR11552">
    <property type="entry name" value="GLUCOSE-METHANOL-CHOLINE GMC OXIDOREDUCTASE"/>
    <property type="match status" value="1"/>
</dbReference>
<organism evidence="8 10">
    <name type="scientific">Nicrophorus vespilloides</name>
    <name type="common">Boreal carrion beetle</name>
    <dbReference type="NCBI Taxonomy" id="110193"/>
    <lineage>
        <taxon>Eukaryota</taxon>
        <taxon>Metazoa</taxon>
        <taxon>Ecdysozoa</taxon>
        <taxon>Arthropoda</taxon>
        <taxon>Hexapoda</taxon>
        <taxon>Insecta</taxon>
        <taxon>Pterygota</taxon>
        <taxon>Neoptera</taxon>
        <taxon>Endopterygota</taxon>
        <taxon>Coleoptera</taxon>
        <taxon>Polyphaga</taxon>
        <taxon>Staphyliniformia</taxon>
        <taxon>Silphidae</taxon>
        <taxon>Nicrophorinae</taxon>
        <taxon>Nicrophorus</taxon>
    </lineage>
</organism>
<comment type="similarity">
    <text evidence="2">Belongs to the GMC oxidoreductase family.</text>
</comment>
<keyword evidence="5" id="KW-0472">Membrane</keyword>
<feature type="domain" description="Glucose-methanol-choline oxidoreductase C-terminal" evidence="7">
    <location>
        <begin position="457"/>
        <end position="598"/>
    </location>
</feature>
<dbReference type="RefSeq" id="XP_017786908.1">
    <property type="nucleotide sequence ID" value="XM_017931419.1"/>
</dbReference>
<dbReference type="Pfam" id="PF05199">
    <property type="entry name" value="GMC_oxred_C"/>
    <property type="match status" value="1"/>
</dbReference>
<dbReference type="PIRSF" id="PIRSF000137">
    <property type="entry name" value="Alcohol_oxidase"/>
    <property type="match status" value="1"/>
</dbReference>
<evidence type="ECO:0000256" key="5">
    <source>
        <dbReference type="SAM" id="Phobius"/>
    </source>
</evidence>
<keyword evidence="4" id="KW-0274">FAD</keyword>
<dbReference type="Proteomes" id="UP000695000">
    <property type="component" value="Unplaced"/>
</dbReference>
<keyword evidence="3" id="KW-0285">Flavoprotein</keyword>
<dbReference type="SUPFAM" id="SSF54373">
    <property type="entry name" value="FAD-linked reductases, C-terminal domain"/>
    <property type="match status" value="1"/>
</dbReference>
<dbReference type="GeneID" id="108569747"/>
<protein>
    <submittedName>
        <fullName evidence="9 10">Glucose dehydrogenase [FAD, quinone]-like</fullName>
    </submittedName>
</protein>
<dbReference type="Pfam" id="PF00732">
    <property type="entry name" value="GMC_oxred_N"/>
    <property type="match status" value="1"/>
</dbReference>
<feature type="domain" description="Glucose-methanol-choline oxidoreductase N-terminal" evidence="6">
    <location>
        <begin position="49"/>
        <end position="340"/>
    </location>
</feature>
<dbReference type="InterPro" id="IPR012132">
    <property type="entry name" value="GMC_OxRdtase"/>
</dbReference>
<evidence type="ECO:0000256" key="3">
    <source>
        <dbReference type="ARBA" id="ARBA00022630"/>
    </source>
</evidence>
<dbReference type="Gene3D" id="3.30.560.10">
    <property type="entry name" value="Glucose Oxidase, domain 3"/>
    <property type="match status" value="1"/>
</dbReference>
<evidence type="ECO:0000259" key="6">
    <source>
        <dbReference type="Pfam" id="PF00732"/>
    </source>
</evidence>
<evidence type="ECO:0000256" key="4">
    <source>
        <dbReference type="ARBA" id="ARBA00022827"/>
    </source>
</evidence>
<dbReference type="InterPro" id="IPR036188">
    <property type="entry name" value="FAD/NAD-bd_sf"/>
</dbReference>
<feature type="transmembrane region" description="Helical" evidence="5">
    <location>
        <begin position="12"/>
        <end position="31"/>
    </location>
</feature>
<comment type="cofactor">
    <cofactor evidence="1">
        <name>FAD</name>
        <dbReference type="ChEBI" id="CHEBI:57692"/>
    </cofactor>
</comment>
<dbReference type="PANTHER" id="PTHR11552:SF147">
    <property type="entry name" value="CHOLINE DEHYDROGENASE, MITOCHONDRIAL"/>
    <property type="match status" value="1"/>
</dbReference>
<accession>A0ABM1NJA9</accession>
<dbReference type="RefSeq" id="XP_017786909.1">
    <property type="nucleotide sequence ID" value="XM_017931420.1"/>
</dbReference>
<sequence>MMLPIGSLVFKWIFSVAVLGFWFLISFYNWIEYCPPLLRDPFASIAEEYDYIVVGAGSAGSVVALRLAEDANKTVLLIEAGPMGGRLLDVPAFLPLFQTSPLDYAYETVTQEYAMLGLKNHICKWPRGKLVGGTGRFNNMIYARGHPNDFAEWYANATDFDYDRDILHYFKKSENFIASNFDPKYHSKNGPLNVQDSIFVTDLSDNMLEAARYFGIPVRDLNGEKSTGFMKTHVNMLNGARYSTGHYLLDNKPKNLELLTMTQVEEILFKSNFEARAVRAVKFGVTKKIRAKEAVVLSAGTVDTAKLLMLSGIGPKSDLEKLGIQVKADLAVGENLHDHVSTGIDLFKVKSETLDLLDVTAPFHYLVKGKGAWTTAQCDALGAMHTDCFRSKDFDVCSDKKKSPPDLQIMALPMGFISDNGAFLRHIIGIKDNIWDEYTSNLIGNQTITLLPIVTKPKSRGFIKLRDGNPESKPIIDPKYLSDKEDVDVLIRGLEILREFIEAPSMRKMGAELYTKKLPGCEQFQFDSRSYWECYVRHLTLTIYHPVGTAKMGESSNPSTVVGFDFKVHGINKLFVADASVIPTIPSANTNAATVMIAEKAADSIKHITFLNSGFSKLKDIFFHSIIPHTKHFCTNIFHIL</sequence>